<keyword evidence="3" id="KW-1185">Reference proteome</keyword>
<evidence type="ECO:0008006" key="4">
    <source>
        <dbReference type="Google" id="ProtNLM"/>
    </source>
</evidence>
<dbReference type="InterPro" id="IPR052022">
    <property type="entry name" value="26kDa_periplasmic_antigen"/>
</dbReference>
<dbReference type="GO" id="GO:0006974">
    <property type="term" value="P:DNA damage response"/>
    <property type="evidence" value="ECO:0007669"/>
    <property type="project" value="TreeGrafter"/>
</dbReference>
<feature type="region of interest" description="Disordered" evidence="1">
    <location>
        <begin position="1"/>
        <end position="21"/>
    </location>
</feature>
<organism evidence="2 3">
    <name type="scientific">Serinibacter arcticus</name>
    <dbReference type="NCBI Taxonomy" id="1655435"/>
    <lineage>
        <taxon>Bacteria</taxon>
        <taxon>Bacillati</taxon>
        <taxon>Actinomycetota</taxon>
        <taxon>Actinomycetes</taxon>
        <taxon>Micrococcales</taxon>
        <taxon>Beutenbergiaceae</taxon>
        <taxon>Serinibacter</taxon>
    </lineage>
</organism>
<dbReference type="Gene3D" id="3.30.70.2970">
    <property type="entry name" value="Protein of unknown function (DUF541), domain 2"/>
    <property type="match status" value="1"/>
</dbReference>
<dbReference type="PANTHER" id="PTHR34387">
    <property type="entry name" value="SLR1258 PROTEIN"/>
    <property type="match status" value="1"/>
</dbReference>
<gene>
    <name evidence="2" type="ORF">C8046_14085</name>
</gene>
<protein>
    <recommendedName>
        <fullName evidence="4">DUF541 domain-containing protein</fullName>
    </recommendedName>
</protein>
<dbReference type="Pfam" id="PF04402">
    <property type="entry name" value="SIMPL"/>
    <property type="match status" value="1"/>
</dbReference>
<comment type="caution">
    <text evidence="2">The sequence shown here is derived from an EMBL/GenBank/DDBJ whole genome shotgun (WGS) entry which is preliminary data.</text>
</comment>
<name>A0A2U1ZX90_9MICO</name>
<reference evidence="2 3" key="1">
    <citation type="submission" date="2018-03" db="EMBL/GenBank/DDBJ databases">
        <title>Genome assembly of novel Miniimonas species PCH200.</title>
        <authorList>
            <person name="Thakur V."/>
            <person name="Kumar V."/>
            <person name="Singh D."/>
        </authorList>
    </citation>
    <scope>NUCLEOTIDE SEQUENCE [LARGE SCALE GENOMIC DNA]</scope>
    <source>
        <strain evidence="2 3">PCH200</strain>
    </source>
</reference>
<dbReference type="Proteomes" id="UP000245166">
    <property type="component" value="Unassembled WGS sequence"/>
</dbReference>
<evidence type="ECO:0000313" key="3">
    <source>
        <dbReference type="Proteomes" id="UP000245166"/>
    </source>
</evidence>
<accession>A0A2U1ZX90</accession>
<dbReference type="EMBL" id="PYHR01000002">
    <property type="protein sequence ID" value="PWD51605.1"/>
    <property type="molecule type" value="Genomic_DNA"/>
</dbReference>
<dbReference type="PANTHER" id="PTHR34387:SF1">
    <property type="entry name" value="PERIPLASMIC IMMUNOGENIC PROTEIN"/>
    <property type="match status" value="1"/>
</dbReference>
<dbReference type="Gene3D" id="3.30.110.170">
    <property type="entry name" value="Protein of unknown function (DUF541), domain 1"/>
    <property type="match status" value="1"/>
</dbReference>
<dbReference type="InterPro" id="IPR007497">
    <property type="entry name" value="SIMPL/DUF541"/>
</dbReference>
<evidence type="ECO:0000256" key="1">
    <source>
        <dbReference type="SAM" id="MobiDB-lite"/>
    </source>
</evidence>
<dbReference type="AlphaFoldDB" id="A0A2U1ZX90"/>
<sequence length="248" mass="25675">MKTRAAGTVAARESGRGSDSPTQEVAVVSIAVTGEAGTRIAAERGTVTIRIEASGDDRTVVVDRAVRQHAALVAEAKAFVEAGDATAWEAADVSTGVFEEWIGAGETQERVRRFRAQARVSVRFADFGALGAWSLDVAGREDVAVENVAWALSSGTRASAVDTLRAEAARDATARAAAYAAALGLPTPRLTALWEDGLRPGTGGSSPGFPEPARAMRAMAFDAGGGPTLELQPQDIELAVVLSADLEA</sequence>
<evidence type="ECO:0000313" key="2">
    <source>
        <dbReference type="EMBL" id="PWD51605.1"/>
    </source>
</evidence>
<proteinExistence type="predicted"/>